<feature type="compositionally biased region" description="Polar residues" evidence="1">
    <location>
        <begin position="134"/>
        <end position="150"/>
    </location>
</feature>
<dbReference type="SUPFAM" id="SSF51261">
    <property type="entry name" value="Duplicated hybrid motif"/>
    <property type="match status" value="1"/>
</dbReference>
<accession>A0A934NT34</accession>
<feature type="compositionally biased region" description="Low complexity" evidence="1">
    <location>
        <begin position="159"/>
        <end position="174"/>
    </location>
</feature>
<gene>
    <name evidence="3" type="ORF">JGU71_18075</name>
</gene>
<reference evidence="3" key="1">
    <citation type="submission" date="2020-12" db="EMBL/GenBank/DDBJ databases">
        <title>Antrihabitans popcorni sp. nov. and Antrihabitans auranticaus sp. nov., isolated from a larva cave.</title>
        <authorList>
            <person name="Lee S.D."/>
            <person name="Kim I.S."/>
        </authorList>
    </citation>
    <scope>NUCLEOTIDE SEQUENCE</scope>
    <source>
        <strain evidence="3">YC3-6</strain>
    </source>
</reference>
<dbReference type="Pfam" id="PF01551">
    <property type="entry name" value="Peptidase_M23"/>
    <property type="match status" value="1"/>
</dbReference>
<dbReference type="Proteomes" id="UP000655868">
    <property type="component" value="Unassembled WGS sequence"/>
</dbReference>
<name>A0A934NT34_9NOCA</name>
<dbReference type="PANTHER" id="PTHR21666:SF270">
    <property type="entry name" value="MUREIN HYDROLASE ACTIVATOR ENVC"/>
    <property type="match status" value="1"/>
</dbReference>
<evidence type="ECO:0000313" key="4">
    <source>
        <dbReference type="Proteomes" id="UP000655868"/>
    </source>
</evidence>
<organism evidence="3 4">
    <name type="scientific">Antrihabitans stalagmiti</name>
    <dbReference type="NCBI Taxonomy" id="2799499"/>
    <lineage>
        <taxon>Bacteria</taxon>
        <taxon>Bacillati</taxon>
        <taxon>Actinomycetota</taxon>
        <taxon>Actinomycetes</taxon>
        <taxon>Mycobacteriales</taxon>
        <taxon>Nocardiaceae</taxon>
        <taxon>Antrihabitans</taxon>
    </lineage>
</organism>
<sequence length="292" mass="29586">MVLGGVLAGAPVVSAAPSYAPPLDQPADSDPYLVLAIATLVSESLVTVQADGSLDEIADASLQFTDCMSDGIYEPPVGAATQTASGALFECAAALQGIDPIVGRRLLAALDLDRLATVLDAESIPHDGAVPHSPLSTAPSPPESDTGTTPQPSPRIDKGSSSTTVPPTTGTVTSLVGDGRGHGGIDIANKLGTPIVAVADGEVISAGPAQGYGLWVRIRHNDGTVTTYGHNQGNLVSLGQRVRTGQQIAVVGNRGDSSGPHLHFEVESPSGQKVDPTAWLASRGAGIADPDE</sequence>
<dbReference type="Gene3D" id="2.70.70.10">
    <property type="entry name" value="Glucose Permease (Domain IIA)"/>
    <property type="match status" value="1"/>
</dbReference>
<feature type="domain" description="M23ase beta-sheet core" evidence="2">
    <location>
        <begin position="181"/>
        <end position="276"/>
    </location>
</feature>
<dbReference type="InterPro" id="IPR011055">
    <property type="entry name" value="Dup_hybrid_motif"/>
</dbReference>
<dbReference type="InterPro" id="IPR050570">
    <property type="entry name" value="Cell_wall_metabolism_enzyme"/>
</dbReference>
<evidence type="ECO:0000256" key="1">
    <source>
        <dbReference type="SAM" id="MobiDB-lite"/>
    </source>
</evidence>
<dbReference type="CDD" id="cd12797">
    <property type="entry name" value="M23_peptidase"/>
    <property type="match status" value="1"/>
</dbReference>
<dbReference type="GO" id="GO:0004222">
    <property type="term" value="F:metalloendopeptidase activity"/>
    <property type="evidence" value="ECO:0007669"/>
    <property type="project" value="TreeGrafter"/>
</dbReference>
<dbReference type="InterPro" id="IPR016047">
    <property type="entry name" value="M23ase_b-sheet_dom"/>
</dbReference>
<protein>
    <submittedName>
        <fullName evidence="3">M23 family metallopeptidase</fullName>
    </submittedName>
</protein>
<comment type="caution">
    <text evidence="3">The sequence shown here is derived from an EMBL/GenBank/DDBJ whole genome shotgun (WGS) entry which is preliminary data.</text>
</comment>
<proteinExistence type="predicted"/>
<evidence type="ECO:0000313" key="3">
    <source>
        <dbReference type="EMBL" id="MBJ8340797.1"/>
    </source>
</evidence>
<evidence type="ECO:0000259" key="2">
    <source>
        <dbReference type="Pfam" id="PF01551"/>
    </source>
</evidence>
<dbReference type="EMBL" id="JAEMNV010000005">
    <property type="protein sequence ID" value="MBJ8340797.1"/>
    <property type="molecule type" value="Genomic_DNA"/>
</dbReference>
<feature type="region of interest" description="Disordered" evidence="1">
    <location>
        <begin position="125"/>
        <end position="179"/>
    </location>
</feature>
<dbReference type="AlphaFoldDB" id="A0A934NT34"/>
<dbReference type="PANTHER" id="PTHR21666">
    <property type="entry name" value="PEPTIDASE-RELATED"/>
    <property type="match status" value="1"/>
</dbReference>
<keyword evidence="4" id="KW-1185">Reference proteome</keyword>